<keyword evidence="3" id="KW-1185">Reference proteome</keyword>
<dbReference type="EMBL" id="PGGS01000077">
    <property type="protein sequence ID" value="PNH09828.1"/>
    <property type="molecule type" value="Genomic_DNA"/>
</dbReference>
<comment type="caution">
    <text evidence="2">The sequence shown here is derived from an EMBL/GenBank/DDBJ whole genome shotgun (WGS) entry which is preliminary data.</text>
</comment>
<accession>A0A2J8ABC8</accession>
<name>A0A2J8ABC8_9CHLO</name>
<organism evidence="2 3">
    <name type="scientific">Tetrabaena socialis</name>
    <dbReference type="NCBI Taxonomy" id="47790"/>
    <lineage>
        <taxon>Eukaryota</taxon>
        <taxon>Viridiplantae</taxon>
        <taxon>Chlorophyta</taxon>
        <taxon>core chlorophytes</taxon>
        <taxon>Chlorophyceae</taxon>
        <taxon>CS clade</taxon>
        <taxon>Chlamydomonadales</taxon>
        <taxon>Tetrabaenaceae</taxon>
        <taxon>Tetrabaena</taxon>
    </lineage>
</organism>
<dbReference type="Proteomes" id="UP000236333">
    <property type="component" value="Unassembled WGS sequence"/>
</dbReference>
<reference evidence="2 3" key="1">
    <citation type="journal article" date="2017" name="Mol. Biol. Evol.">
        <title>The 4-celled Tetrabaena socialis nuclear genome reveals the essential components for genetic control of cell number at the origin of multicellularity in the volvocine lineage.</title>
        <authorList>
            <person name="Featherston J."/>
            <person name="Arakaki Y."/>
            <person name="Hanschen E.R."/>
            <person name="Ferris P.J."/>
            <person name="Michod R.E."/>
            <person name="Olson B.J.S.C."/>
            <person name="Nozaki H."/>
            <person name="Durand P.M."/>
        </authorList>
    </citation>
    <scope>NUCLEOTIDE SEQUENCE [LARGE SCALE GENOMIC DNA]</scope>
    <source>
        <strain evidence="2 3">NIES-571</strain>
    </source>
</reference>
<evidence type="ECO:0000313" key="3">
    <source>
        <dbReference type="Proteomes" id="UP000236333"/>
    </source>
</evidence>
<feature type="region of interest" description="Disordered" evidence="1">
    <location>
        <begin position="1"/>
        <end position="55"/>
    </location>
</feature>
<protein>
    <submittedName>
        <fullName evidence="2">Uncharacterized protein</fullName>
    </submittedName>
</protein>
<evidence type="ECO:0000313" key="2">
    <source>
        <dbReference type="EMBL" id="PNH09828.1"/>
    </source>
</evidence>
<dbReference type="AlphaFoldDB" id="A0A2J8ABC8"/>
<proteinExistence type="predicted"/>
<sequence>MESVQPEARSVGSSARQRTVPPWGRLEASGRPLCRSHSRTVTSGPGSGAGPGPGVCCCLQGNQGLDTQLTEAKSRGPSASKMPTRSLYGWP</sequence>
<evidence type="ECO:0000256" key="1">
    <source>
        <dbReference type="SAM" id="MobiDB-lite"/>
    </source>
</evidence>
<gene>
    <name evidence="2" type="ORF">TSOC_003540</name>
</gene>
<feature type="region of interest" description="Disordered" evidence="1">
    <location>
        <begin position="71"/>
        <end position="91"/>
    </location>
</feature>